<dbReference type="Gene3D" id="3.55.50.30">
    <property type="match status" value="1"/>
</dbReference>
<dbReference type="PANTHER" id="PTHR30273:SF2">
    <property type="entry name" value="PROTEIN FECR"/>
    <property type="match status" value="1"/>
</dbReference>
<dbReference type="EMBL" id="QREV01000015">
    <property type="protein sequence ID" value="RDU49588.1"/>
    <property type="molecule type" value="Genomic_DNA"/>
</dbReference>
<sequence>MHKDYTKYSADQLLNDDYFLQSELHPTEESRLFWQNLMEENEPLAAEIEIARLLLNALEKDTEIPSLTSTEENTLWQQIEQTNIETERKNRRSRIIREVFSIAATITLLFAVGWYMAFEPKKQGTDYLAIIESINIPDSASQKVQLILDNNEKMDLEGDEAQLEYKKEGQVNVNSKKVELEKQESTQPAYNQLVVPVGKRSSVTFSDGTKIWVNSDTKVVYPVAFANEKREIFVEGEIFLEVSHDAKRPFIVKTKQMEIKVLGTKFNVSAYKNENNMQVVLVEGKVEVNTDNKNKSLLAPNQMFHYDGRLQKGKISTVDINDYVAWKDGYYQFHHESLNVILRKLSRYYGTLIYCDNTDNDLSCSGKLDLKDNLEDVLNSLKRAIPLEIENKNESIKINVKH</sequence>
<dbReference type="PANTHER" id="PTHR30273">
    <property type="entry name" value="PERIPLASMIC SIGNAL SENSOR AND SIGMA FACTOR ACTIVATOR FECR-RELATED"/>
    <property type="match status" value="1"/>
</dbReference>
<organism evidence="5 6">
    <name type="scientific">Parabacteroides acidifaciens</name>
    <dbReference type="NCBI Taxonomy" id="2290935"/>
    <lineage>
        <taxon>Bacteria</taxon>
        <taxon>Pseudomonadati</taxon>
        <taxon>Bacteroidota</taxon>
        <taxon>Bacteroidia</taxon>
        <taxon>Bacteroidales</taxon>
        <taxon>Tannerellaceae</taxon>
        <taxon>Parabacteroides</taxon>
    </lineage>
</organism>
<dbReference type="AlphaFoldDB" id="A0A3D8HF78"/>
<feature type="domain" description="FecR protein" evidence="2">
    <location>
        <begin position="193"/>
        <end position="287"/>
    </location>
</feature>
<keyword evidence="1" id="KW-1133">Transmembrane helix</keyword>
<evidence type="ECO:0000259" key="3">
    <source>
        <dbReference type="Pfam" id="PF16344"/>
    </source>
</evidence>
<dbReference type="Pfam" id="PF04773">
    <property type="entry name" value="FecR"/>
    <property type="match status" value="1"/>
</dbReference>
<accession>A0A3D8HF78</accession>
<reference evidence="4 7" key="2">
    <citation type="submission" date="2020-08" db="EMBL/GenBank/DDBJ databases">
        <title>Genome public.</title>
        <authorList>
            <person name="Liu C."/>
            <person name="Sun Q."/>
        </authorList>
    </citation>
    <scope>NUCLEOTIDE SEQUENCE [LARGE SCALE GENOMIC DNA]</scope>
    <source>
        <strain evidence="4 7">426_9</strain>
    </source>
</reference>
<evidence type="ECO:0000313" key="6">
    <source>
        <dbReference type="Proteomes" id="UP000256321"/>
    </source>
</evidence>
<gene>
    <name evidence="5" type="ORF">DWU89_08675</name>
    <name evidence="4" type="ORF">H8784_08475</name>
</gene>
<reference evidence="5 6" key="1">
    <citation type="submission" date="2018-07" db="EMBL/GenBank/DDBJ databases">
        <title>Parabacteroides acidifaciens nov. sp., isolated from human feces.</title>
        <authorList>
            <person name="Wang Y.J."/>
        </authorList>
    </citation>
    <scope>NUCLEOTIDE SEQUENCE [LARGE SCALE GENOMIC DNA]</scope>
    <source>
        <strain evidence="5 6">426-9</strain>
    </source>
</reference>
<comment type="caution">
    <text evidence="5">The sequence shown here is derived from an EMBL/GenBank/DDBJ whole genome shotgun (WGS) entry which is preliminary data.</text>
</comment>
<dbReference type="FunFam" id="2.60.120.1440:FF:000001">
    <property type="entry name" value="Putative anti-sigma factor"/>
    <property type="match status" value="1"/>
</dbReference>
<keyword evidence="1" id="KW-0812">Transmembrane</keyword>
<dbReference type="InterPro" id="IPR006860">
    <property type="entry name" value="FecR"/>
</dbReference>
<dbReference type="Gene3D" id="2.60.120.1440">
    <property type="match status" value="1"/>
</dbReference>
<dbReference type="GO" id="GO:0016989">
    <property type="term" value="F:sigma factor antagonist activity"/>
    <property type="evidence" value="ECO:0007669"/>
    <property type="project" value="TreeGrafter"/>
</dbReference>
<dbReference type="Pfam" id="PF16344">
    <property type="entry name" value="FecR_C"/>
    <property type="match status" value="1"/>
</dbReference>
<keyword evidence="1" id="KW-0472">Membrane</keyword>
<dbReference type="EMBL" id="JACRTI010000015">
    <property type="protein sequence ID" value="MBC8601755.1"/>
    <property type="molecule type" value="Genomic_DNA"/>
</dbReference>
<name>A0A3D8HF78_9BACT</name>
<feature type="domain" description="Protein FecR C-terminal" evidence="3">
    <location>
        <begin position="331"/>
        <end position="398"/>
    </location>
</feature>
<dbReference type="InterPro" id="IPR012373">
    <property type="entry name" value="Ferrdict_sens_TM"/>
</dbReference>
<evidence type="ECO:0000256" key="1">
    <source>
        <dbReference type="SAM" id="Phobius"/>
    </source>
</evidence>
<protein>
    <submittedName>
        <fullName evidence="5">DUF4974 domain-containing protein</fullName>
    </submittedName>
    <submittedName>
        <fullName evidence="4">FecR domain-containing protein</fullName>
    </submittedName>
</protein>
<proteinExistence type="predicted"/>
<dbReference type="InterPro" id="IPR032508">
    <property type="entry name" value="FecR_C"/>
</dbReference>
<evidence type="ECO:0000313" key="4">
    <source>
        <dbReference type="EMBL" id="MBC8601755.1"/>
    </source>
</evidence>
<evidence type="ECO:0000313" key="7">
    <source>
        <dbReference type="Proteomes" id="UP000629596"/>
    </source>
</evidence>
<evidence type="ECO:0000259" key="2">
    <source>
        <dbReference type="Pfam" id="PF04773"/>
    </source>
</evidence>
<feature type="transmembrane region" description="Helical" evidence="1">
    <location>
        <begin position="99"/>
        <end position="118"/>
    </location>
</feature>
<dbReference type="RefSeq" id="WP_115499254.1">
    <property type="nucleotide sequence ID" value="NZ_JACRTI010000015.1"/>
</dbReference>
<keyword evidence="7" id="KW-1185">Reference proteome</keyword>
<dbReference type="Proteomes" id="UP000256321">
    <property type="component" value="Unassembled WGS sequence"/>
</dbReference>
<dbReference type="Proteomes" id="UP000629596">
    <property type="component" value="Unassembled WGS sequence"/>
</dbReference>
<evidence type="ECO:0000313" key="5">
    <source>
        <dbReference type="EMBL" id="RDU49588.1"/>
    </source>
</evidence>